<dbReference type="PRINTS" id="PR00326">
    <property type="entry name" value="GTP1OBG"/>
</dbReference>
<dbReference type="RefSeq" id="WP_077026878.1">
    <property type="nucleotide sequence ID" value="NZ_CP017641.1"/>
</dbReference>
<dbReference type="InterPro" id="IPR045001">
    <property type="entry name" value="DRG"/>
</dbReference>
<evidence type="ECO:0000259" key="2">
    <source>
        <dbReference type="Pfam" id="PF01926"/>
    </source>
</evidence>
<evidence type="ECO:0000313" key="5">
    <source>
        <dbReference type="Proteomes" id="UP000187735"/>
    </source>
</evidence>
<dbReference type="GO" id="GO:0003924">
    <property type="term" value="F:GTPase activity"/>
    <property type="evidence" value="ECO:0007669"/>
    <property type="project" value="InterPro"/>
</dbReference>
<dbReference type="PANTHER" id="PTHR43127">
    <property type="entry name" value="DEVELOPMENTALLY-REGULATED GTP-BINDING PROTEIN 2"/>
    <property type="match status" value="1"/>
</dbReference>
<protein>
    <recommendedName>
        <fullName evidence="6">TGS domain-containing protein</fullName>
    </recommendedName>
</protein>
<dbReference type="Pfam" id="PF01926">
    <property type="entry name" value="MMR_HSR1"/>
    <property type="match status" value="1"/>
</dbReference>
<dbReference type="InterPro" id="IPR012676">
    <property type="entry name" value="TGS-like"/>
</dbReference>
<dbReference type="STRING" id="1891926.Fuma_05428"/>
<evidence type="ECO:0008006" key="6">
    <source>
        <dbReference type="Google" id="ProtNLM"/>
    </source>
</evidence>
<accession>A0A1P8WNZ3</accession>
<dbReference type="Gene3D" id="3.40.50.300">
    <property type="entry name" value="P-loop containing nucleotide triphosphate hydrolases"/>
    <property type="match status" value="1"/>
</dbReference>
<dbReference type="InterPro" id="IPR027417">
    <property type="entry name" value="P-loop_NTPase"/>
</dbReference>
<proteinExistence type="predicted"/>
<dbReference type="InterPro" id="IPR004095">
    <property type="entry name" value="TGS"/>
</dbReference>
<dbReference type="Proteomes" id="UP000187735">
    <property type="component" value="Chromosome"/>
</dbReference>
<evidence type="ECO:0000313" key="4">
    <source>
        <dbReference type="EMBL" id="APZ95766.1"/>
    </source>
</evidence>
<organism evidence="4 5">
    <name type="scientific">Fuerstiella marisgermanici</name>
    <dbReference type="NCBI Taxonomy" id="1891926"/>
    <lineage>
        <taxon>Bacteria</taxon>
        <taxon>Pseudomonadati</taxon>
        <taxon>Planctomycetota</taxon>
        <taxon>Planctomycetia</taxon>
        <taxon>Planctomycetales</taxon>
        <taxon>Planctomycetaceae</taxon>
        <taxon>Fuerstiella</taxon>
    </lineage>
</organism>
<dbReference type="GO" id="GO:0005525">
    <property type="term" value="F:GTP binding"/>
    <property type="evidence" value="ECO:0007669"/>
    <property type="project" value="InterPro"/>
</dbReference>
<dbReference type="AlphaFoldDB" id="A0A1P8WNZ3"/>
<feature type="coiled-coil region" evidence="1">
    <location>
        <begin position="9"/>
        <end position="66"/>
    </location>
</feature>
<gene>
    <name evidence="4" type="ORF">Fuma_05428</name>
</gene>
<dbReference type="KEGG" id="fmr:Fuma_05428"/>
<dbReference type="EMBL" id="CP017641">
    <property type="protein sequence ID" value="APZ95766.1"/>
    <property type="molecule type" value="Genomic_DNA"/>
</dbReference>
<dbReference type="Gene3D" id="3.10.20.30">
    <property type="match status" value="1"/>
</dbReference>
<reference evidence="4 5" key="1">
    <citation type="journal article" date="2016" name="Front. Microbiol.">
        <title>Fuerstia marisgermanicae gen. nov., sp. nov., an Unusual Member of the Phylum Planctomycetes from the German Wadden Sea.</title>
        <authorList>
            <person name="Kohn T."/>
            <person name="Heuer A."/>
            <person name="Jogler M."/>
            <person name="Vollmers J."/>
            <person name="Boedeker C."/>
            <person name="Bunk B."/>
            <person name="Rast P."/>
            <person name="Borchert D."/>
            <person name="Glockner I."/>
            <person name="Freese H.M."/>
            <person name="Klenk H.P."/>
            <person name="Overmann J."/>
            <person name="Kaster A.K."/>
            <person name="Rohde M."/>
            <person name="Wiegand S."/>
            <person name="Jogler C."/>
        </authorList>
    </citation>
    <scope>NUCLEOTIDE SEQUENCE [LARGE SCALE GENOMIC DNA]</scope>
    <source>
        <strain evidence="4 5">NH11</strain>
    </source>
</reference>
<dbReference type="InterPro" id="IPR012675">
    <property type="entry name" value="Beta-grasp_dom_sf"/>
</dbReference>
<dbReference type="SUPFAM" id="SSF52540">
    <property type="entry name" value="P-loop containing nucleoside triphosphate hydrolases"/>
    <property type="match status" value="1"/>
</dbReference>
<dbReference type="SUPFAM" id="SSF81271">
    <property type="entry name" value="TGS-like"/>
    <property type="match status" value="1"/>
</dbReference>
<evidence type="ECO:0000259" key="3">
    <source>
        <dbReference type="Pfam" id="PF02824"/>
    </source>
</evidence>
<dbReference type="Pfam" id="PF02824">
    <property type="entry name" value="TGS"/>
    <property type="match status" value="1"/>
</dbReference>
<feature type="domain" description="G" evidence="2">
    <location>
        <begin position="82"/>
        <end position="177"/>
    </location>
</feature>
<sequence>MPANLTPMYHKAEREYRRAQSVAEQFECLQKMLQLLPKHKGTDKLQADLKSRLKETRQAIQKQANAPKDGRAFRIPRQGAGRVVIVGAPNCGKSAILKHLTRAEPEVADFPFTTREPMPAMMEFNGVQVQLVDTPPVVAGQLEPWMLNLVRTADAAVLVFDGSSDDAPQECADVIEEFAARKTRFAAQTGFDPDSFAVVNVSTLLVVTHAADPDSQLRLELLRELVDIEYAAIPVELEDSDCMAKLAEAVFAMLRLIRVFTKPPGQPPDLTSPLTVAENGTVEDLAFQIHDDLGQRLQHAKMWREGAHDGQIVGRDYALRDGDVIELH</sequence>
<feature type="domain" description="TGS" evidence="3">
    <location>
        <begin position="257"/>
        <end position="327"/>
    </location>
</feature>
<keyword evidence="1" id="KW-0175">Coiled coil</keyword>
<dbReference type="InterPro" id="IPR006073">
    <property type="entry name" value="GTP-bd"/>
</dbReference>
<evidence type="ECO:0000256" key="1">
    <source>
        <dbReference type="SAM" id="Coils"/>
    </source>
</evidence>
<name>A0A1P8WNZ3_9PLAN</name>
<dbReference type="OrthoDB" id="257487at2"/>
<keyword evidence="5" id="KW-1185">Reference proteome</keyword>